<feature type="transmembrane region" description="Helical" evidence="6">
    <location>
        <begin position="70"/>
        <end position="93"/>
    </location>
</feature>
<dbReference type="SUPFAM" id="SSF103473">
    <property type="entry name" value="MFS general substrate transporter"/>
    <property type="match status" value="1"/>
</dbReference>
<keyword evidence="3 6" id="KW-0812">Transmembrane</keyword>
<gene>
    <name evidence="8" type="ORF">DM48_7987</name>
</gene>
<evidence type="ECO:0000256" key="4">
    <source>
        <dbReference type="ARBA" id="ARBA00022989"/>
    </source>
</evidence>
<feature type="transmembrane region" description="Helical" evidence="6">
    <location>
        <begin position="42"/>
        <end position="63"/>
    </location>
</feature>
<dbReference type="Proteomes" id="UP000029590">
    <property type="component" value="Unassembled WGS sequence"/>
</dbReference>
<comment type="subcellular location">
    <subcellularLocation>
        <location evidence="1">Cell membrane</location>
        <topology evidence="1">Multi-pass membrane protein</topology>
    </subcellularLocation>
</comment>
<evidence type="ECO:0000256" key="1">
    <source>
        <dbReference type="ARBA" id="ARBA00004651"/>
    </source>
</evidence>
<dbReference type="InterPro" id="IPR020846">
    <property type="entry name" value="MFS_dom"/>
</dbReference>
<dbReference type="GO" id="GO:0022857">
    <property type="term" value="F:transmembrane transporter activity"/>
    <property type="evidence" value="ECO:0007669"/>
    <property type="project" value="InterPro"/>
</dbReference>
<dbReference type="EMBL" id="JPGG01000012">
    <property type="protein sequence ID" value="KGC20229.1"/>
    <property type="molecule type" value="Genomic_DNA"/>
</dbReference>
<dbReference type="PANTHER" id="PTHR43124">
    <property type="entry name" value="PURINE EFFLUX PUMP PBUE"/>
    <property type="match status" value="1"/>
</dbReference>
<proteinExistence type="predicted"/>
<feature type="transmembrane region" description="Helical" evidence="6">
    <location>
        <begin position="361"/>
        <end position="381"/>
    </location>
</feature>
<dbReference type="InterPro" id="IPR011701">
    <property type="entry name" value="MFS"/>
</dbReference>
<dbReference type="Pfam" id="PF07690">
    <property type="entry name" value="MFS_1"/>
    <property type="match status" value="1"/>
</dbReference>
<dbReference type="InterPro" id="IPR036259">
    <property type="entry name" value="MFS_trans_sf"/>
</dbReference>
<dbReference type="Gene3D" id="1.20.1250.20">
    <property type="entry name" value="MFS general substrate transporter like domains"/>
    <property type="match status" value="2"/>
</dbReference>
<keyword evidence="4 6" id="KW-1133">Transmembrane helix</keyword>
<evidence type="ECO:0000256" key="2">
    <source>
        <dbReference type="ARBA" id="ARBA00022475"/>
    </source>
</evidence>
<evidence type="ECO:0000256" key="3">
    <source>
        <dbReference type="ARBA" id="ARBA00022692"/>
    </source>
</evidence>
<dbReference type="PANTHER" id="PTHR43124:SF3">
    <property type="entry name" value="CHLORAMPHENICOL EFFLUX PUMP RV0191"/>
    <property type="match status" value="1"/>
</dbReference>
<feature type="transmembrane region" description="Helical" evidence="6">
    <location>
        <begin position="159"/>
        <end position="184"/>
    </location>
</feature>
<feature type="transmembrane region" description="Helical" evidence="6">
    <location>
        <begin position="235"/>
        <end position="257"/>
    </location>
</feature>
<comment type="caution">
    <text evidence="8">The sequence shown here is derived from an EMBL/GenBank/DDBJ whole genome shotgun (WGS) entry which is preliminary data.</text>
</comment>
<evidence type="ECO:0000256" key="5">
    <source>
        <dbReference type="ARBA" id="ARBA00023136"/>
    </source>
</evidence>
<dbReference type="PROSITE" id="PS50850">
    <property type="entry name" value="MFS"/>
    <property type="match status" value="1"/>
</dbReference>
<feature type="transmembrane region" description="Helical" evidence="6">
    <location>
        <begin position="205"/>
        <end position="229"/>
    </location>
</feature>
<organism evidence="8 9">
    <name type="scientific">Burkholderia gladioli</name>
    <name type="common">Pseudomonas marginata</name>
    <name type="synonym">Phytomonas marginata</name>
    <dbReference type="NCBI Taxonomy" id="28095"/>
    <lineage>
        <taxon>Bacteria</taxon>
        <taxon>Pseudomonadati</taxon>
        <taxon>Pseudomonadota</taxon>
        <taxon>Betaproteobacteria</taxon>
        <taxon>Burkholderiales</taxon>
        <taxon>Burkholderiaceae</taxon>
        <taxon>Burkholderia</taxon>
    </lineage>
</organism>
<feature type="transmembrane region" description="Helical" evidence="6">
    <location>
        <begin position="334"/>
        <end position="355"/>
    </location>
</feature>
<evidence type="ECO:0000313" key="9">
    <source>
        <dbReference type="Proteomes" id="UP000029590"/>
    </source>
</evidence>
<dbReference type="InterPro" id="IPR050189">
    <property type="entry name" value="MFS_Efflux_Transporters"/>
</dbReference>
<protein>
    <submittedName>
        <fullName evidence="8">Major Facilitator Superfamily protein</fullName>
    </submittedName>
</protein>
<dbReference type="AlphaFoldDB" id="A0AAW3FAC4"/>
<keyword evidence="5 6" id="KW-0472">Membrane</keyword>
<reference evidence="8 9" key="1">
    <citation type="submission" date="2014-04" db="EMBL/GenBank/DDBJ databases">
        <authorList>
            <person name="Bishop-Lilly K.A."/>
            <person name="Broomall S.M."/>
            <person name="Chain P.S."/>
            <person name="Chertkov O."/>
            <person name="Coyne S.R."/>
            <person name="Daligault H.E."/>
            <person name="Davenport K.W."/>
            <person name="Erkkila T."/>
            <person name="Frey K.G."/>
            <person name="Gibbons H.S."/>
            <person name="Gu W."/>
            <person name="Jaissle J."/>
            <person name="Johnson S.L."/>
            <person name="Koroleva G.I."/>
            <person name="Ladner J.T."/>
            <person name="Lo C.-C."/>
            <person name="Minogue T.D."/>
            <person name="Munk C."/>
            <person name="Palacios G.F."/>
            <person name="Redden C.L."/>
            <person name="Rosenzweig C.N."/>
            <person name="Scholz M.B."/>
            <person name="Teshima H."/>
            <person name="Xu Y."/>
        </authorList>
    </citation>
    <scope>NUCLEOTIDE SEQUENCE [LARGE SCALE GENOMIC DNA]</scope>
    <source>
        <strain evidence="9">gladioli</strain>
    </source>
</reference>
<feature type="transmembrane region" description="Helical" evidence="6">
    <location>
        <begin position="269"/>
        <end position="287"/>
    </location>
</feature>
<evidence type="ECO:0000256" key="6">
    <source>
        <dbReference type="SAM" id="Phobius"/>
    </source>
</evidence>
<feature type="transmembrane region" description="Helical" evidence="6">
    <location>
        <begin position="293"/>
        <end position="313"/>
    </location>
</feature>
<feature type="transmembrane region" description="Helical" evidence="6">
    <location>
        <begin position="99"/>
        <end position="121"/>
    </location>
</feature>
<name>A0AAW3FAC4_BURGA</name>
<sequence length="399" mass="39492">MSLALLALSACTFALGFAEFVAVGLVPSIAAGTHLSVGSIGMMIGIYAIGVSIGAPTLSALLAHAPRRRVLATSMLVFAAGNLSTAMTMSLPMLLGSRFLAGLMHGVVLALASSTAAAAVGPERSGNAIATVFGGLTVALALGVPLGTFAGGHFRWQDVFVAIAVIGAVSSAALMLFTPVVGGAQEAAAGKKPSVWATVSDTGTLHTVATTALTYAGSFTGFTYISVLLEQVTHLAASGITGMFALYGISAAFGNALGGRFVDSVGNRIASCTVVAGLVVALGGAYLGGPSTIAMGGVMIVWGLASFAAVPILQKTVLVAAQGNSSGSPEVASGMNIAAFNVGIAVGSLFGGFASKHSPEAPMLAGLLPLILAGLFASRLATNAQTRMPAAGNLTKHGV</sequence>
<keyword evidence="2" id="KW-1003">Cell membrane</keyword>
<evidence type="ECO:0000259" key="7">
    <source>
        <dbReference type="PROSITE" id="PS50850"/>
    </source>
</evidence>
<evidence type="ECO:0000313" key="8">
    <source>
        <dbReference type="EMBL" id="KGC20229.1"/>
    </source>
</evidence>
<accession>A0AAW3FAC4</accession>
<feature type="domain" description="Major facilitator superfamily (MFS) profile" evidence="7">
    <location>
        <begin position="4"/>
        <end position="385"/>
    </location>
</feature>
<dbReference type="GO" id="GO:0005886">
    <property type="term" value="C:plasma membrane"/>
    <property type="evidence" value="ECO:0007669"/>
    <property type="project" value="UniProtKB-SubCell"/>
</dbReference>
<feature type="transmembrane region" description="Helical" evidence="6">
    <location>
        <begin position="128"/>
        <end position="147"/>
    </location>
</feature>
<dbReference type="CDD" id="cd17324">
    <property type="entry name" value="MFS_NepI_like"/>
    <property type="match status" value="1"/>
</dbReference>
<dbReference type="RefSeq" id="WP_059443242.1">
    <property type="nucleotide sequence ID" value="NZ_CADEWH010000021.1"/>
</dbReference>